<feature type="compositionally biased region" description="Basic and acidic residues" evidence="8">
    <location>
        <begin position="363"/>
        <end position="410"/>
    </location>
</feature>
<evidence type="ECO:0000313" key="11">
    <source>
        <dbReference type="Proteomes" id="UP000323664"/>
    </source>
</evidence>
<evidence type="ECO:0000256" key="9">
    <source>
        <dbReference type="SAM" id="Phobius"/>
    </source>
</evidence>
<protein>
    <submittedName>
        <fullName evidence="10">GerAB/ArcD/ProY family transporter</fullName>
    </submittedName>
</protein>
<feature type="transmembrane region" description="Helical" evidence="9">
    <location>
        <begin position="116"/>
        <end position="135"/>
    </location>
</feature>
<dbReference type="PANTHER" id="PTHR34975">
    <property type="entry name" value="SPORE GERMINATION PROTEIN A2"/>
    <property type="match status" value="1"/>
</dbReference>
<evidence type="ECO:0000313" key="10">
    <source>
        <dbReference type="EMBL" id="KAA8784319.1"/>
    </source>
</evidence>
<dbReference type="OrthoDB" id="2829675at2"/>
<reference evidence="10 11" key="1">
    <citation type="journal article" date="2019" name="J. Ind. Microbiol. Biotechnol.">
        <title>Paenibacillus amylolyticus 27C64 has a diverse set of carbohydrate-active enzymes and complete pectin deconstruction system.</title>
        <authorList>
            <person name="Keggi C."/>
            <person name="Doran-Peterson J."/>
        </authorList>
    </citation>
    <scope>NUCLEOTIDE SEQUENCE [LARGE SCALE GENOMIC DNA]</scope>
    <source>
        <strain evidence="10 11">27C64</strain>
    </source>
</reference>
<dbReference type="AlphaFoldDB" id="A0A5M9WS67"/>
<evidence type="ECO:0000256" key="5">
    <source>
        <dbReference type="ARBA" id="ARBA00022692"/>
    </source>
</evidence>
<evidence type="ECO:0000256" key="8">
    <source>
        <dbReference type="SAM" id="MobiDB-lite"/>
    </source>
</evidence>
<feature type="transmembrane region" description="Helical" evidence="9">
    <location>
        <begin position="263"/>
        <end position="287"/>
    </location>
</feature>
<dbReference type="EMBL" id="RIAS01000004">
    <property type="protein sequence ID" value="KAA8784319.1"/>
    <property type="molecule type" value="Genomic_DNA"/>
</dbReference>
<feature type="transmembrane region" description="Helical" evidence="9">
    <location>
        <begin position="299"/>
        <end position="317"/>
    </location>
</feature>
<feature type="transmembrane region" description="Helical" evidence="9">
    <location>
        <begin position="221"/>
        <end position="243"/>
    </location>
</feature>
<comment type="caution">
    <text evidence="10">The sequence shown here is derived from an EMBL/GenBank/DDBJ whole genome shotgun (WGS) entry which is preliminary data.</text>
</comment>
<dbReference type="RefSeq" id="WP_123064155.1">
    <property type="nucleotide sequence ID" value="NZ_RIAS01000004.1"/>
</dbReference>
<feature type="transmembrane region" description="Helical" evidence="9">
    <location>
        <begin position="329"/>
        <end position="348"/>
    </location>
</feature>
<sequence length="422" mass="47720">MNQKVTHRQMVLMLMLLSITGTLLQPHAQAIFYAEQHAYLCYIPVVLIMLTSMWMLSRVQRRFPDKDLFESLVTRFPFLGRVAGLMYIAFFFFVFARDIRLTGDYVSITLLETTPISIIVLSLLVMAIFIVRGGLGSLIGMVELYVVLFLLNSIIVPFMLIQQIDLDNLKPYFDVDFAGVGTGSWYLFSFYGEMIVLPFVIKGSDFRVKSILTGNIVTGLLMMLIVIETITSIGVPIASRLVYPSYELARQLQISDFLDRFDLALAAATLPCIITKIAFDLYFVCWGLKRMIPKVSGKVLTGPIALLGFVCAFWFFRNAIQLNRFTREWTWIAIVFEVIFPIVFFLFLRPRKKKAQYAPNPESGERASRGKQQEGEQKQEQASGESDHSEGKSEEKSGEKSAEKSIEKKGKTSHGGGNLQPS</sequence>
<keyword evidence="3" id="KW-0813">Transport</keyword>
<evidence type="ECO:0000256" key="4">
    <source>
        <dbReference type="ARBA" id="ARBA00022544"/>
    </source>
</evidence>
<accession>A0A5M9WS67</accession>
<dbReference type="Pfam" id="PF03845">
    <property type="entry name" value="Spore_permease"/>
    <property type="match status" value="1"/>
</dbReference>
<evidence type="ECO:0000256" key="6">
    <source>
        <dbReference type="ARBA" id="ARBA00022989"/>
    </source>
</evidence>
<feature type="compositionally biased region" description="Gly residues" evidence="8">
    <location>
        <begin position="413"/>
        <end position="422"/>
    </location>
</feature>
<keyword evidence="7 9" id="KW-0472">Membrane</keyword>
<evidence type="ECO:0000256" key="1">
    <source>
        <dbReference type="ARBA" id="ARBA00004141"/>
    </source>
</evidence>
<dbReference type="Proteomes" id="UP000323664">
    <property type="component" value="Unassembled WGS sequence"/>
</dbReference>
<organism evidence="10 11">
    <name type="scientific">Paenibacillus amylolyticus</name>
    <dbReference type="NCBI Taxonomy" id="1451"/>
    <lineage>
        <taxon>Bacteria</taxon>
        <taxon>Bacillati</taxon>
        <taxon>Bacillota</taxon>
        <taxon>Bacilli</taxon>
        <taxon>Bacillales</taxon>
        <taxon>Paenibacillaceae</taxon>
        <taxon>Paenibacillus</taxon>
    </lineage>
</organism>
<evidence type="ECO:0000256" key="3">
    <source>
        <dbReference type="ARBA" id="ARBA00022448"/>
    </source>
</evidence>
<name>A0A5M9WS67_PAEAM</name>
<feature type="transmembrane region" description="Helical" evidence="9">
    <location>
        <begin position="78"/>
        <end position="96"/>
    </location>
</feature>
<evidence type="ECO:0000256" key="7">
    <source>
        <dbReference type="ARBA" id="ARBA00023136"/>
    </source>
</evidence>
<dbReference type="GO" id="GO:0016020">
    <property type="term" value="C:membrane"/>
    <property type="evidence" value="ECO:0007669"/>
    <property type="project" value="UniProtKB-SubCell"/>
</dbReference>
<comment type="similarity">
    <text evidence="2">Belongs to the amino acid-polyamine-organocation (APC) superfamily. Spore germination protein (SGP) (TC 2.A.3.9) family.</text>
</comment>
<comment type="subcellular location">
    <subcellularLocation>
        <location evidence="1">Membrane</location>
        <topology evidence="1">Multi-pass membrane protein</topology>
    </subcellularLocation>
</comment>
<feature type="region of interest" description="Disordered" evidence="8">
    <location>
        <begin position="356"/>
        <end position="422"/>
    </location>
</feature>
<evidence type="ECO:0000256" key="2">
    <source>
        <dbReference type="ARBA" id="ARBA00007998"/>
    </source>
</evidence>
<dbReference type="PANTHER" id="PTHR34975:SF2">
    <property type="entry name" value="SPORE GERMINATION PROTEIN A2"/>
    <property type="match status" value="1"/>
</dbReference>
<dbReference type="GO" id="GO:0009847">
    <property type="term" value="P:spore germination"/>
    <property type="evidence" value="ECO:0007669"/>
    <property type="project" value="InterPro"/>
</dbReference>
<feature type="transmembrane region" description="Helical" evidence="9">
    <location>
        <begin position="142"/>
        <end position="164"/>
    </location>
</feature>
<dbReference type="NCBIfam" id="TIGR00912">
    <property type="entry name" value="2A0309"/>
    <property type="match status" value="1"/>
</dbReference>
<feature type="transmembrane region" description="Helical" evidence="9">
    <location>
        <begin position="184"/>
        <end position="201"/>
    </location>
</feature>
<keyword evidence="6 9" id="KW-1133">Transmembrane helix</keyword>
<keyword evidence="5 9" id="KW-0812">Transmembrane</keyword>
<gene>
    <name evidence="10" type="ORF">EC604_10700</name>
</gene>
<feature type="transmembrane region" description="Helical" evidence="9">
    <location>
        <begin position="40"/>
        <end position="57"/>
    </location>
</feature>
<keyword evidence="4" id="KW-0309">Germination</keyword>
<dbReference type="InterPro" id="IPR004761">
    <property type="entry name" value="Spore_GerAB"/>
</dbReference>
<proteinExistence type="inferred from homology"/>